<evidence type="ECO:0000259" key="1">
    <source>
        <dbReference type="PROSITE" id="PS50055"/>
    </source>
</evidence>
<reference evidence="4" key="1">
    <citation type="submission" date="2017-02" db="UniProtKB">
        <authorList>
            <consortium name="WormBaseParasite"/>
        </authorList>
    </citation>
    <scope>IDENTIFICATION</scope>
</reference>
<dbReference type="PROSITE" id="PS50055">
    <property type="entry name" value="TYR_PHOSPHATASE_PTP"/>
    <property type="match status" value="1"/>
</dbReference>
<dbReference type="InterPro" id="IPR003595">
    <property type="entry name" value="Tyr_Pase_cat"/>
</dbReference>
<evidence type="ECO:0000259" key="2">
    <source>
        <dbReference type="PROSITE" id="PS50056"/>
    </source>
</evidence>
<dbReference type="Gene3D" id="3.90.190.10">
    <property type="entry name" value="Protein tyrosine phosphatase superfamily"/>
    <property type="match status" value="1"/>
</dbReference>
<dbReference type="InterPro" id="IPR029021">
    <property type="entry name" value="Prot-tyrosine_phosphatase-like"/>
</dbReference>
<feature type="domain" description="Tyrosine specific protein phosphatases" evidence="2">
    <location>
        <begin position="69"/>
        <end position="126"/>
    </location>
</feature>
<dbReference type="Pfam" id="PF00102">
    <property type="entry name" value="Y_phosphatase"/>
    <property type="match status" value="1"/>
</dbReference>
<dbReference type="SUPFAM" id="SSF52799">
    <property type="entry name" value="(Phosphotyrosine protein) phosphatases II"/>
    <property type="match status" value="1"/>
</dbReference>
<dbReference type="STRING" id="1147741.A0A0R3RLJ5"/>
<dbReference type="InterPro" id="IPR052782">
    <property type="entry name" value="Oocyte-zygote_transition_reg"/>
</dbReference>
<name>A0A0R3RLJ5_9BILA</name>
<evidence type="ECO:0000313" key="3">
    <source>
        <dbReference type="Proteomes" id="UP000050640"/>
    </source>
</evidence>
<protein>
    <submittedName>
        <fullName evidence="4">TYR_PHOSPHATASE_2 domain-containing protein</fullName>
    </submittedName>
</protein>
<dbReference type="GO" id="GO:0004725">
    <property type="term" value="F:protein tyrosine phosphatase activity"/>
    <property type="evidence" value="ECO:0007669"/>
    <property type="project" value="InterPro"/>
</dbReference>
<dbReference type="WBParaSite" id="EEL_0000235401-mRNA-1">
    <property type="protein sequence ID" value="EEL_0000235401-mRNA-1"/>
    <property type="gene ID" value="EEL_0000235401"/>
</dbReference>
<evidence type="ECO:0000313" key="4">
    <source>
        <dbReference type="WBParaSite" id="EEL_0000235401-mRNA-1"/>
    </source>
</evidence>
<dbReference type="InterPro" id="IPR000242">
    <property type="entry name" value="PTP_cat"/>
</dbReference>
<dbReference type="InterPro" id="IPR000387">
    <property type="entry name" value="Tyr_Pase_dom"/>
</dbReference>
<dbReference type="PANTHER" id="PTHR46163">
    <property type="entry name" value="TYROSINE-PROTEIN PHOSPHATASE-RELATED"/>
    <property type="match status" value="1"/>
</dbReference>
<dbReference type="SMART" id="SM00404">
    <property type="entry name" value="PTPc_motif"/>
    <property type="match status" value="1"/>
</dbReference>
<keyword evidence="3" id="KW-1185">Reference proteome</keyword>
<proteinExistence type="predicted"/>
<organism evidence="3 4">
    <name type="scientific">Elaeophora elaphi</name>
    <dbReference type="NCBI Taxonomy" id="1147741"/>
    <lineage>
        <taxon>Eukaryota</taxon>
        <taxon>Metazoa</taxon>
        <taxon>Ecdysozoa</taxon>
        <taxon>Nematoda</taxon>
        <taxon>Chromadorea</taxon>
        <taxon>Rhabditida</taxon>
        <taxon>Spirurina</taxon>
        <taxon>Spiruromorpha</taxon>
        <taxon>Filarioidea</taxon>
        <taxon>Onchocercidae</taxon>
        <taxon>Elaeophora</taxon>
    </lineage>
</organism>
<dbReference type="Proteomes" id="UP000050640">
    <property type="component" value="Unplaced"/>
</dbReference>
<dbReference type="PROSITE" id="PS50056">
    <property type="entry name" value="TYR_PHOSPHATASE_2"/>
    <property type="match status" value="1"/>
</dbReference>
<sequence>MMHSMNISVCAAIKLMVWQERSPYIIIRIRDQITNYGLKIINSGVDEFRLPQYCVTFATITTYAHCSYPTIIHYHLGISRSATLVAAEICIACLLKGPTYKHYVQKAVQLLHSQRPLCIETPMQYIFVHRVVQKFLRDYVGDPQGFHADYEDWINARARRPFIDDANKPTIYYFQYDIANVCLNYRREIHDCVGQMPIPLQDTREQRFGELQLTKRYPRGNRYE</sequence>
<feature type="domain" description="Tyrosine-protein phosphatase" evidence="1">
    <location>
        <begin position="46"/>
        <end position="135"/>
    </location>
</feature>
<dbReference type="AlphaFoldDB" id="A0A0R3RLJ5"/>
<accession>A0A0R3RLJ5</accession>